<evidence type="ECO:0000256" key="10">
    <source>
        <dbReference type="ARBA" id="ARBA00022691"/>
    </source>
</evidence>
<evidence type="ECO:0000256" key="6">
    <source>
        <dbReference type="ARBA" id="ARBA00013709"/>
    </source>
</evidence>
<feature type="binding site" evidence="14">
    <location>
        <begin position="108"/>
        <end position="112"/>
    </location>
    <ligand>
        <name>S-adenosyl-L-methionine</name>
        <dbReference type="ChEBI" id="CHEBI:59789"/>
    </ligand>
</feature>
<evidence type="ECO:0000313" key="16">
    <source>
        <dbReference type="Proteomes" id="UP001220010"/>
    </source>
</evidence>
<dbReference type="InterPro" id="IPR002845">
    <property type="entry name" value="tRNA_mtfrase_aTrm56"/>
</dbReference>
<evidence type="ECO:0000256" key="5">
    <source>
        <dbReference type="ARBA" id="ARBA00012624"/>
    </source>
</evidence>
<proteinExistence type="inferred from homology"/>
<evidence type="ECO:0000256" key="13">
    <source>
        <dbReference type="ARBA" id="ARBA00047792"/>
    </source>
</evidence>
<feature type="binding site" evidence="14">
    <location>
        <position position="83"/>
    </location>
    <ligand>
        <name>S-adenosyl-L-methionine</name>
        <dbReference type="ChEBI" id="CHEBI:59789"/>
    </ligand>
</feature>
<evidence type="ECO:0000256" key="12">
    <source>
        <dbReference type="ARBA" id="ARBA00029826"/>
    </source>
</evidence>
<sequence>MRVVVLRLGHRPERDKRVTTHVGLVARAFGADEMILAGRDDKLVEGLQDVSKRWGGDFRVRSADGWKGEARRWKGSGGRIVHLTMYGTPLSESIDEIRSAGSVMVIVGAEKVPPEIYDIADWNVGVGNQPHSEVAALAIFLDRLFMGQELGRNFQGRIEVFPSPRYKTVIERRDEDEGDG</sequence>
<dbReference type="CDD" id="cd18083">
    <property type="entry name" value="aTrm56-like"/>
    <property type="match status" value="1"/>
</dbReference>
<keyword evidence="7 14" id="KW-0963">Cytoplasm</keyword>
<dbReference type="InterPro" id="IPR029028">
    <property type="entry name" value="Alpha/beta_knot_MTases"/>
</dbReference>
<keyword evidence="16" id="KW-1185">Reference proteome</keyword>
<dbReference type="SUPFAM" id="SSF75217">
    <property type="entry name" value="alpha/beta knot"/>
    <property type="match status" value="1"/>
</dbReference>
<evidence type="ECO:0000256" key="8">
    <source>
        <dbReference type="ARBA" id="ARBA00022603"/>
    </source>
</evidence>
<dbReference type="EC" id="2.1.1.206" evidence="5 14"/>
<keyword evidence="9 14" id="KW-0808">Transferase</keyword>
<dbReference type="InterPro" id="IPR029026">
    <property type="entry name" value="tRNA_m1G_MTases_N"/>
</dbReference>
<evidence type="ECO:0000256" key="1">
    <source>
        <dbReference type="ARBA" id="ARBA00003959"/>
    </source>
</evidence>
<dbReference type="Gene3D" id="3.40.1280.10">
    <property type="match status" value="1"/>
</dbReference>
<keyword evidence="8 14" id="KW-0489">Methyltransferase</keyword>
<comment type="subunit">
    <text evidence="4 14">Homodimer.</text>
</comment>
<organism evidence="15 16">
    <name type="scientific">Candidatus Methanocrinis natronophilus</name>
    <dbReference type="NCBI Taxonomy" id="3033396"/>
    <lineage>
        <taxon>Archaea</taxon>
        <taxon>Methanobacteriati</taxon>
        <taxon>Methanobacteriota</taxon>
        <taxon>Stenosarchaea group</taxon>
        <taxon>Methanomicrobia</taxon>
        <taxon>Methanotrichales</taxon>
        <taxon>Methanotrichaceae</taxon>
        <taxon>Methanocrinis</taxon>
    </lineage>
</organism>
<dbReference type="PANTHER" id="PTHR42197:SF1">
    <property type="entry name" value="TRNA (CYTIDINE(56)-2'-O)-METHYLTRANSFERASE"/>
    <property type="match status" value="1"/>
</dbReference>
<evidence type="ECO:0000313" key="15">
    <source>
        <dbReference type="EMBL" id="MDF0590413.1"/>
    </source>
</evidence>
<dbReference type="EMBL" id="JARFPK010000012">
    <property type="protein sequence ID" value="MDF0590413.1"/>
    <property type="molecule type" value="Genomic_DNA"/>
</dbReference>
<comment type="caution">
    <text evidence="15">The sequence shown here is derived from an EMBL/GenBank/DDBJ whole genome shotgun (WGS) entry which is preliminary data.</text>
</comment>
<comment type="subcellular location">
    <subcellularLocation>
        <location evidence="2 14">Cytoplasm</location>
    </subcellularLocation>
</comment>
<evidence type="ECO:0000256" key="3">
    <source>
        <dbReference type="ARBA" id="ARBA00010324"/>
    </source>
</evidence>
<evidence type="ECO:0000256" key="11">
    <source>
        <dbReference type="ARBA" id="ARBA00022694"/>
    </source>
</evidence>
<comment type="catalytic activity">
    <reaction evidence="13 14">
        <text>cytidine(56) in tRNA + S-adenosyl-L-methionine = 2'-O-methylcytidine(56) in tRNA + S-adenosyl-L-homocysteine + H(+)</text>
        <dbReference type="Rhea" id="RHEA:42968"/>
        <dbReference type="Rhea" id="RHEA-COMP:10308"/>
        <dbReference type="Rhea" id="RHEA-COMP:10309"/>
        <dbReference type="ChEBI" id="CHEBI:15378"/>
        <dbReference type="ChEBI" id="CHEBI:57856"/>
        <dbReference type="ChEBI" id="CHEBI:59789"/>
        <dbReference type="ChEBI" id="CHEBI:74495"/>
        <dbReference type="ChEBI" id="CHEBI:82748"/>
        <dbReference type="EC" id="2.1.1.206"/>
    </reaction>
</comment>
<protein>
    <recommendedName>
        <fullName evidence="6 14">tRNA (cytidine(56)-2'-O)-methyltransferase</fullName>
        <ecNumber evidence="5 14">2.1.1.206</ecNumber>
    </recommendedName>
    <alternativeName>
        <fullName evidence="12 14">tRNA ribose 2'-O-methyltransferase aTrm56</fullName>
    </alternativeName>
</protein>
<comment type="similarity">
    <text evidence="3 14">Belongs to the aTrm56 family.</text>
</comment>
<dbReference type="GO" id="GO:0106059">
    <property type="term" value="F:tRNA (cytidine(56)-2'-O)-methyltransferase activity"/>
    <property type="evidence" value="ECO:0007669"/>
    <property type="project" value="UniProtKB-EC"/>
</dbReference>
<dbReference type="Proteomes" id="UP001220010">
    <property type="component" value="Unassembled WGS sequence"/>
</dbReference>
<evidence type="ECO:0000256" key="14">
    <source>
        <dbReference type="HAMAP-Rule" id="MF_00077"/>
    </source>
</evidence>
<accession>A0ABT5X6Y2</accession>
<evidence type="ECO:0000256" key="2">
    <source>
        <dbReference type="ARBA" id="ARBA00004496"/>
    </source>
</evidence>
<dbReference type="HAMAP" id="MF_00077">
    <property type="entry name" value="tRNA_methyltr_aTrm56"/>
    <property type="match status" value="1"/>
</dbReference>
<keyword evidence="11 14" id="KW-0819">tRNA processing</keyword>
<name>A0ABT5X6Y2_9EURY</name>
<dbReference type="PANTHER" id="PTHR42197">
    <property type="entry name" value="TRNA (CYTIDINE(56)-2'-O)-METHYLTRANSFERASE"/>
    <property type="match status" value="1"/>
</dbReference>
<evidence type="ECO:0000256" key="7">
    <source>
        <dbReference type="ARBA" id="ARBA00022490"/>
    </source>
</evidence>
<dbReference type="NCBIfam" id="NF003048">
    <property type="entry name" value="PRK03958.1"/>
    <property type="match status" value="1"/>
</dbReference>
<evidence type="ECO:0000256" key="9">
    <source>
        <dbReference type="ARBA" id="ARBA00022679"/>
    </source>
</evidence>
<dbReference type="PIRSF" id="PIRSF016123">
    <property type="entry name" value="UCP016123"/>
    <property type="match status" value="1"/>
</dbReference>
<keyword evidence="10 14" id="KW-0949">S-adenosyl-L-methionine</keyword>
<dbReference type="Pfam" id="PF01994">
    <property type="entry name" value="Trm56"/>
    <property type="match status" value="1"/>
</dbReference>
<comment type="function">
    <text evidence="1 14">Specifically catalyzes the AdoMet-dependent 2'-O-ribose methylation of cytidine at position 56 in tRNAs.</text>
</comment>
<gene>
    <name evidence="15" type="ORF">P0O15_04395</name>
</gene>
<dbReference type="RefSeq" id="WP_316966162.1">
    <property type="nucleotide sequence ID" value="NZ_JARFPK010000012.1"/>
</dbReference>
<reference evidence="15 16" key="1">
    <citation type="submission" date="2023-03" db="EMBL/GenBank/DDBJ databases">
        <title>WGS of Methanotrichaceae archaeon Mx.</title>
        <authorList>
            <person name="Sorokin D.Y."/>
            <person name="Merkel A.Y."/>
        </authorList>
    </citation>
    <scope>NUCLEOTIDE SEQUENCE [LARGE SCALE GENOMIC DNA]</scope>
    <source>
        <strain evidence="15 16">Mx</strain>
    </source>
</reference>
<feature type="binding site" evidence="14">
    <location>
        <begin position="126"/>
        <end position="133"/>
    </location>
    <ligand>
        <name>S-adenosyl-L-methionine</name>
        <dbReference type="ChEBI" id="CHEBI:59789"/>
    </ligand>
</feature>
<evidence type="ECO:0000256" key="4">
    <source>
        <dbReference type="ARBA" id="ARBA00011738"/>
    </source>
</evidence>
<dbReference type="GO" id="GO:0032259">
    <property type="term" value="P:methylation"/>
    <property type="evidence" value="ECO:0007669"/>
    <property type="project" value="UniProtKB-KW"/>
</dbReference>